<dbReference type="AlphaFoldDB" id="A0A6B3NID0"/>
<accession>A0A6B3NID0</accession>
<evidence type="ECO:0000259" key="2">
    <source>
        <dbReference type="PROSITE" id="PS51903"/>
    </source>
</evidence>
<dbReference type="PANTHER" id="PTHR47016:SF5">
    <property type="entry name" value="CLP DOMAIN SUPERFAMILY PROTEIN"/>
    <property type="match status" value="1"/>
</dbReference>
<comment type="caution">
    <text evidence="3">The sequence shown here is derived from an EMBL/GenBank/DDBJ whole genome shotgun (WGS) entry which is preliminary data.</text>
</comment>
<dbReference type="PROSITE" id="PS51903">
    <property type="entry name" value="CLP_R"/>
    <property type="match status" value="1"/>
</dbReference>
<evidence type="ECO:0000256" key="1">
    <source>
        <dbReference type="PROSITE-ProRule" id="PRU01251"/>
    </source>
</evidence>
<name>A0A6B3NID0_9CYAN</name>
<dbReference type="InterPro" id="IPR036628">
    <property type="entry name" value="Clp_N_dom_sf"/>
</dbReference>
<dbReference type="EMBL" id="JAAHFQ010000363">
    <property type="protein sequence ID" value="NER29411.1"/>
    <property type="molecule type" value="Genomic_DNA"/>
</dbReference>
<dbReference type="InterPro" id="IPR044217">
    <property type="entry name" value="CLPT1/2"/>
</dbReference>
<dbReference type="PANTHER" id="PTHR47016">
    <property type="entry name" value="ATP-DEPENDENT CLP PROTEASE ATP-BINDING SUBUNIT CLPT1, CHLOROPLASTIC"/>
    <property type="match status" value="1"/>
</dbReference>
<protein>
    <recommendedName>
        <fullName evidence="2">Clp R domain-containing protein</fullName>
    </recommendedName>
</protein>
<dbReference type="InterPro" id="IPR004176">
    <property type="entry name" value="Clp_R_N"/>
</dbReference>
<gene>
    <name evidence="3" type="ORF">F6J89_17735</name>
</gene>
<dbReference type="SUPFAM" id="SSF81923">
    <property type="entry name" value="Double Clp-N motif"/>
    <property type="match status" value="1"/>
</dbReference>
<dbReference type="Pfam" id="PF02861">
    <property type="entry name" value="Clp_N"/>
    <property type="match status" value="1"/>
</dbReference>
<reference evidence="3" key="1">
    <citation type="submission" date="2019-11" db="EMBL/GenBank/DDBJ databases">
        <title>Genomic insights into an expanded diversity of filamentous marine cyanobacteria reveals the extraordinary biosynthetic potential of Moorea and Okeania.</title>
        <authorList>
            <person name="Ferreira Leao T."/>
            <person name="Wang M."/>
            <person name="Moss N."/>
            <person name="Da Silva R."/>
            <person name="Sanders J."/>
            <person name="Nurk S."/>
            <person name="Gurevich A."/>
            <person name="Humphrey G."/>
            <person name="Reher R."/>
            <person name="Zhu Q."/>
            <person name="Belda-Ferre P."/>
            <person name="Glukhov E."/>
            <person name="Rex R."/>
            <person name="Dorrestein P.C."/>
            <person name="Knight R."/>
            <person name="Pevzner P."/>
            <person name="Gerwick W.H."/>
            <person name="Gerwick L."/>
        </authorList>
    </citation>
    <scope>NUCLEOTIDE SEQUENCE</scope>
    <source>
        <strain evidence="3">SIO1C4</strain>
    </source>
</reference>
<sequence>MFELFTEEAVEVVILAREESRDLDYYVVSPELLLLGLIRQGKGCVAKVFASQGINLESARFEVKYISRSSKLYNQETPFTPNAKKALMLSLQEADKRGEKFITAKHILLALIRQKDKKVISVLKNLGIEPEKLLTQLLQTDHSSNS</sequence>
<feature type="domain" description="Clp R" evidence="2">
    <location>
        <begin position="2"/>
        <end position="143"/>
    </location>
</feature>
<organism evidence="3">
    <name type="scientific">Symploca sp. SIO1C4</name>
    <dbReference type="NCBI Taxonomy" id="2607765"/>
    <lineage>
        <taxon>Bacteria</taxon>
        <taxon>Bacillati</taxon>
        <taxon>Cyanobacteriota</taxon>
        <taxon>Cyanophyceae</taxon>
        <taxon>Coleofasciculales</taxon>
        <taxon>Coleofasciculaceae</taxon>
        <taxon>Symploca</taxon>
    </lineage>
</organism>
<proteinExistence type="predicted"/>
<dbReference type="Gene3D" id="1.10.1780.10">
    <property type="entry name" value="Clp, N-terminal domain"/>
    <property type="match status" value="1"/>
</dbReference>
<keyword evidence="1" id="KW-0677">Repeat</keyword>
<evidence type="ECO:0000313" key="3">
    <source>
        <dbReference type="EMBL" id="NER29411.1"/>
    </source>
</evidence>